<dbReference type="EMBL" id="BSSD01000001">
    <property type="protein sequence ID" value="GLW89781.1"/>
    <property type="molecule type" value="Genomic_DNA"/>
</dbReference>
<evidence type="ECO:0000313" key="7">
    <source>
        <dbReference type="EMBL" id="GLW89781.1"/>
    </source>
</evidence>
<accession>A0A9W6V8A3</accession>
<dbReference type="GO" id="GO:0016020">
    <property type="term" value="C:membrane"/>
    <property type="evidence" value="ECO:0007669"/>
    <property type="project" value="UniProtKB-SubCell"/>
</dbReference>
<evidence type="ECO:0000256" key="2">
    <source>
        <dbReference type="ARBA" id="ARBA00022692"/>
    </source>
</evidence>
<organism evidence="7 8">
    <name type="scientific">Actinokineospora globicatena</name>
    <dbReference type="NCBI Taxonomy" id="103729"/>
    <lineage>
        <taxon>Bacteria</taxon>
        <taxon>Bacillati</taxon>
        <taxon>Actinomycetota</taxon>
        <taxon>Actinomycetes</taxon>
        <taxon>Pseudonocardiales</taxon>
        <taxon>Pseudonocardiaceae</taxon>
        <taxon>Actinokineospora</taxon>
    </lineage>
</organism>
<evidence type="ECO:0000259" key="6">
    <source>
        <dbReference type="Pfam" id="PF07291"/>
    </source>
</evidence>
<dbReference type="Proteomes" id="UP001165042">
    <property type="component" value="Unassembled WGS sequence"/>
</dbReference>
<feature type="transmembrane region" description="Helical" evidence="5">
    <location>
        <begin position="100"/>
        <end position="117"/>
    </location>
</feature>
<evidence type="ECO:0000256" key="4">
    <source>
        <dbReference type="ARBA" id="ARBA00023136"/>
    </source>
</evidence>
<name>A0A9W6V8A3_9PSEU</name>
<protein>
    <recommendedName>
        <fullName evidence="6">Methylamine utilisation protein MauE domain-containing protein</fullName>
    </recommendedName>
</protein>
<proteinExistence type="predicted"/>
<keyword evidence="8" id="KW-1185">Reference proteome</keyword>
<comment type="subcellular location">
    <subcellularLocation>
        <location evidence="1">Membrane</location>
        <topology evidence="1">Multi-pass membrane protein</topology>
    </subcellularLocation>
</comment>
<evidence type="ECO:0000256" key="1">
    <source>
        <dbReference type="ARBA" id="ARBA00004141"/>
    </source>
</evidence>
<keyword evidence="4 5" id="KW-0472">Membrane</keyword>
<evidence type="ECO:0000313" key="8">
    <source>
        <dbReference type="Proteomes" id="UP001165042"/>
    </source>
</evidence>
<evidence type="ECO:0000256" key="5">
    <source>
        <dbReference type="SAM" id="Phobius"/>
    </source>
</evidence>
<feature type="transmembrane region" description="Helical" evidence="5">
    <location>
        <begin position="33"/>
        <end position="57"/>
    </location>
</feature>
<comment type="caution">
    <text evidence="7">The sequence shown here is derived from an EMBL/GenBank/DDBJ whole genome shotgun (WGS) entry which is preliminary data.</text>
</comment>
<feature type="transmembrane region" description="Helical" evidence="5">
    <location>
        <begin position="77"/>
        <end position="94"/>
    </location>
</feature>
<keyword evidence="2 5" id="KW-0812">Transmembrane</keyword>
<dbReference type="GO" id="GO:0030416">
    <property type="term" value="P:methylamine metabolic process"/>
    <property type="evidence" value="ECO:0007669"/>
    <property type="project" value="InterPro"/>
</dbReference>
<keyword evidence="3 5" id="KW-1133">Transmembrane helix</keyword>
<reference evidence="7" key="1">
    <citation type="submission" date="2023-02" db="EMBL/GenBank/DDBJ databases">
        <title>Actinokineospora globicatena NBRC 15670.</title>
        <authorList>
            <person name="Ichikawa N."/>
            <person name="Sato H."/>
            <person name="Tonouchi N."/>
        </authorList>
    </citation>
    <scope>NUCLEOTIDE SEQUENCE</scope>
    <source>
        <strain evidence="7">NBRC 15670</strain>
    </source>
</reference>
<evidence type="ECO:0000256" key="3">
    <source>
        <dbReference type="ARBA" id="ARBA00022989"/>
    </source>
</evidence>
<dbReference type="InterPro" id="IPR009908">
    <property type="entry name" value="Methylamine_util_MauE"/>
</dbReference>
<dbReference type="AlphaFoldDB" id="A0A9W6V8A3"/>
<dbReference type="Pfam" id="PF07291">
    <property type="entry name" value="MauE"/>
    <property type="match status" value="1"/>
</dbReference>
<feature type="domain" description="Methylamine utilisation protein MauE" evidence="6">
    <location>
        <begin position="28"/>
        <end position="92"/>
    </location>
</feature>
<sequence>MLGTVAAGGAILLLLAAFDHATDRRWLAGLEVAVAASVFVTPYAVVVLYAAFTFYLVDRKRRRPGAPCGCFRAEGPITWLTVARAVFFAVGAAVEPELPVAVALAGGFVLAMVWWLLPQLTGVVRQPLGHARAVEKRQ</sequence>
<gene>
    <name evidence="7" type="ORF">Aglo03_05970</name>
</gene>